<dbReference type="InterPro" id="IPR036291">
    <property type="entry name" value="NAD(P)-bd_dom_sf"/>
</dbReference>
<feature type="compositionally biased region" description="Acidic residues" evidence="5">
    <location>
        <begin position="1320"/>
        <end position="1340"/>
    </location>
</feature>
<dbReference type="SMART" id="SM00906">
    <property type="entry name" value="Fungal_trans"/>
    <property type="match status" value="1"/>
</dbReference>
<feature type="compositionally biased region" description="Low complexity" evidence="5">
    <location>
        <begin position="363"/>
        <end position="378"/>
    </location>
</feature>
<evidence type="ECO:0000256" key="5">
    <source>
        <dbReference type="SAM" id="MobiDB-lite"/>
    </source>
</evidence>
<keyword evidence="8" id="KW-1185">Reference proteome</keyword>
<dbReference type="GO" id="GO:0006351">
    <property type="term" value="P:DNA-templated transcription"/>
    <property type="evidence" value="ECO:0007669"/>
    <property type="project" value="InterPro"/>
</dbReference>
<dbReference type="Pfam" id="PF04082">
    <property type="entry name" value="Fungal_trans"/>
    <property type="match status" value="1"/>
</dbReference>
<gene>
    <name evidence="7" type="ORF">BHQ10_008087</name>
</gene>
<sequence length="1367" mass="153872">MSQKTSFALITGCSSGIGKELAIAFANRGITVLATARRTESLHELTSKYDRIEAFALELNNLASIDNLKDAVSERTGGRLDFLINNAGTHYASTAVDLEIEEVTKLFTVNLFAVMRLCQVFVPLLRRSSRGRIVQIGSVTRDIPVVWQAAYNASKAALSQYTKTLRLEVKPYNIDVIEIVTGFVRSNILHHGLYAPETSSYLAIKNTVEKIKYQGNRNGMSPEAYAKSVVAKLIRTQVSPEIWEGALAQSLRWLAVLLPLRLLSWILYRRFELARVKARLDDEAHQEDQTRNQGRPTCSRCFDLGETCNYTSVKRKPGPPIGSHYTSNSSKSRRSSVRDVPADDLSGNETAHPASEGSDLIDPSILTSPSTTTSNKTSGSINQLASYSRFPPQQVEFLLAAYFDLIQDANPIFSKELFLQSYQNSLCSEDLVSTIVIITAKLTGFTANEDDLLPGLDTDLDLLLSSSKFEDDLIGDGPSLDQFRKAYLLAFYEFHQFPGHQSWLRVGRVTRMAYRIGIDRLDQIRMLYPDWSILSEEDIQEWRSLWWCIYRLDSYTNISSGTPYLIDDTVISTSLFINHQTSSECVNSLRELYLPPNPEDISKVLLAARLASETLLKNVHNIATTVLRQAGLVLRLHLVRSQEGLIAHVTKLERQLATVRLALPAGWLNPRRNAFLNESHADHHARTVTVLQLRMAQLLLSLAQPGLRQGDEWLVSWQRVYEACQDIASIADQWDSSFCLSVDPAISFTIFTALIFLDLHRKTPNLTEHSIGPDIDHHISILHLQLQHFGKIWTLPRLLMYNSWHPPDPGAINNLDLNLGSDGVFDFIFDTSLTPDERYGQYNYCNMPHVRRREYVVAPAEYELVYVEILYHYGQPSVSPQTGANTYWQVEETSSFDLFPVSGFPGTCVFPQITRSGLQDSWQHGRDIYEVYHDLLRFLPDDLDQKRMEFRVTNNVITSQVAGMVVGGMYGEQAAVPLHVQKASFDSLEPQYSCPGGQSLFNNIKEPDSASSEHWKTHLEKTKELMDALDAISGIPSNADDWHTSYDHYFDNLSSRLCHSKPLPCKQPPQSDNECITRPQANTVFRLGQWEYSRLYRDAPSSLVASVALYGVFVAEFAQHLREQIKFFNEDIDQTDRVLYRHNVAHDGSISRILSLLQIRQMVWPGMGAEIVFELYRKVEEGGFYVRVLWGGQVLQSSNPELGDLDFVGLQDLLAMPPTRRNLFQNHLSRRPASNPPQSSTSDANNTPTDNNDNHHHHNNNNTTQNSTHQSNLMTPDPRPMPTSSSTTTTLQTDNGDIIARDKNGKFQLDIPVLPPIPLDEGDEEGDVEDEDEGAMEGIEEDGRPSGGSESMGKNKDSESIPSFFNQ</sequence>
<evidence type="ECO:0000256" key="1">
    <source>
        <dbReference type="ARBA" id="ARBA00006484"/>
    </source>
</evidence>
<dbReference type="GO" id="GO:0008270">
    <property type="term" value="F:zinc ion binding"/>
    <property type="evidence" value="ECO:0007669"/>
    <property type="project" value="InterPro"/>
</dbReference>
<comment type="similarity">
    <text evidence="1">Belongs to the short-chain dehydrogenases/reductases (SDR) family.</text>
</comment>
<protein>
    <recommendedName>
        <fullName evidence="6">Xylanolytic transcriptional activator regulatory domain-containing protein</fullName>
    </recommendedName>
</protein>
<evidence type="ECO:0000256" key="3">
    <source>
        <dbReference type="ARBA" id="ARBA00023002"/>
    </source>
</evidence>
<dbReference type="Pfam" id="PF00106">
    <property type="entry name" value="adh_short"/>
    <property type="match status" value="1"/>
</dbReference>
<evidence type="ECO:0000256" key="2">
    <source>
        <dbReference type="ARBA" id="ARBA00022857"/>
    </source>
</evidence>
<feature type="region of interest" description="Disordered" evidence="5">
    <location>
        <begin position="313"/>
        <end position="378"/>
    </location>
</feature>
<evidence type="ECO:0000313" key="8">
    <source>
        <dbReference type="Proteomes" id="UP000249363"/>
    </source>
</evidence>
<keyword evidence="3" id="KW-0560">Oxidoreductase</keyword>
<feature type="compositionally biased region" description="Low complexity" evidence="5">
    <location>
        <begin position="1260"/>
        <end position="1272"/>
    </location>
</feature>
<name>A0A364L8D4_TALAM</name>
<dbReference type="PANTHER" id="PTHR44169:SF15">
    <property type="entry name" value="CHAIN DEHYDROGENASE_REDUCTASE (AYR1), PUTATIVE (AFU_ORTHOLOGUE AFUA_4G04530)-RELATED"/>
    <property type="match status" value="1"/>
</dbReference>
<dbReference type="OrthoDB" id="10262962at2759"/>
<dbReference type="Pfam" id="PF00328">
    <property type="entry name" value="His_Phos_2"/>
    <property type="match status" value="1"/>
</dbReference>
<dbReference type="InterPro" id="IPR007219">
    <property type="entry name" value="XnlR_reg_dom"/>
</dbReference>
<dbReference type="GO" id="GO:0005783">
    <property type="term" value="C:endoplasmic reticulum"/>
    <property type="evidence" value="ECO:0007669"/>
    <property type="project" value="TreeGrafter"/>
</dbReference>
<keyword evidence="4" id="KW-0539">Nucleus</keyword>
<dbReference type="RefSeq" id="XP_040736590.1">
    <property type="nucleotide sequence ID" value="XM_040880854.1"/>
</dbReference>
<evidence type="ECO:0000256" key="4">
    <source>
        <dbReference type="ARBA" id="ARBA00023242"/>
    </source>
</evidence>
<dbReference type="GO" id="GO:0006654">
    <property type="term" value="P:phosphatidic acid biosynthetic process"/>
    <property type="evidence" value="ECO:0007669"/>
    <property type="project" value="TreeGrafter"/>
</dbReference>
<feature type="domain" description="Xylanolytic transcriptional activator regulatory" evidence="6">
    <location>
        <begin position="502"/>
        <end position="582"/>
    </location>
</feature>
<feature type="compositionally biased region" description="Low complexity" evidence="5">
    <location>
        <begin position="1239"/>
        <end position="1251"/>
    </location>
</feature>
<dbReference type="InterPro" id="IPR020904">
    <property type="entry name" value="Sc_DH/Rdtase_CS"/>
</dbReference>
<dbReference type="SUPFAM" id="SSF53254">
    <property type="entry name" value="Phosphoglycerate mutase-like"/>
    <property type="match status" value="1"/>
</dbReference>
<dbReference type="Gene3D" id="3.40.50.1240">
    <property type="entry name" value="Phosphoglycerate mutase-like"/>
    <property type="match status" value="1"/>
</dbReference>
<dbReference type="PANTHER" id="PTHR44169">
    <property type="entry name" value="NADPH-DEPENDENT 1-ACYLDIHYDROXYACETONE PHOSPHATE REDUCTASE"/>
    <property type="match status" value="1"/>
</dbReference>
<proteinExistence type="inferred from homology"/>
<dbReference type="GeneID" id="63797302"/>
<dbReference type="InterPro" id="IPR000560">
    <property type="entry name" value="His_Pase_clade-2"/>
</dbReference>
<dbReference type="SUPFAM" id="SSF51735">
    <property type="entry name" value="NAD(P)-binding Rossmann-fold domains"/>
    <property type="match status" value="1"/>
</dbReference>
<dbReference type="STRING" id="1196081.A0A364L8D4"/>
<dbReference type="PRINTS" id="PR00080">
    <property type="entry name" value="SDRFAMILY"/>
</dbReference>
<dbReference type="Proteomes" id="UP000249363">
    <property type="component" value="Unassembled WGS sequence"/>
</dbReference>
<dbReference type="GO" id="GO:0000140">
    <property type="term" value="F:acylglycerone-phosphate reductase (NADP+) activity"/>
    <property type="evidence" value="ECO:0007669"/>
    <property type="project" value="TreeGrafter"/>
</dbReference>
<dbReference type="PRINTS" id="PR00081">
    <property type="entry name" value="GDHRDH"/>
</dbReference>
<dbReference type="CDD" id="cd05374">
    <property type="entry name" value="17beta-HSD-like_SDR_c"/>
    <property type="match status" value="1"/>
</dbReference>
<keyword evidence="2" id="KW-0521">NADP</keyword>
<dbReference type="InterPro" id="IPR002347">
    <property type="entry name" value="SDR_fam"/>
</dbReference>
<feature type="region of interest" description="Disordered" evidence="5">
    <location>
        <begin position="1228"/>
        <end position="1367"/>
    </location>
</feature>
<evidence type="ECO:0000313" key="7">
    <source>
        <dbReference type="EMBL" id="RAO72075.1"/>
    </source>
</evidence>
<reference evidence="7 8" key="1">
    <citation type="journal article" date="2017" name="Biotechnol. Biofuels">
        <title>Differential beta-glucosidase expression as a function of carbon source availability in Talaromyces amestolkiae: a genomic and proteomic approach.</title>
        <authorList>
            <person name="de Eugenio L.I."/>
            <person name="Mendez-Liter J.A."/>
            <person name="Nieto-Dominguez M."/>
            <person name="Alonso L."/>
            <person name="Gil-Munoz J."/>
            <person name="Barriuso J."/>
            <person name="Prieto A."/>
            <person name="Martinez M.J."/>
        </authorList>
    </citation>
    <scope>NUCLEOTIDE SEQUENCE [LARGE SCALE GENOMIC DNA]</scope>
    <source>
        <strain evidence="7 8">CIB</strain>
    </source>
</reference>
<accession>A0A364L8D4</accession>
<organism evidence="7 8">
    <name type="scientific">Talaromyces amestolkiae</name>
    <dbReference type="NCBI Taxonomy" id="1196081"/>
    <lineage>
        <taxon>Eukaryota</taxon>
        <taxon>Fungi</taxon>
        <taxon>Dikarya</taxon>
        <taxon>Ascomycota</taxon>
        <taxon>Pezizomycotina</taxon>
        <taxon>Eurotiomycetes</taxon>
        <taxon>Eurotiomycetidae</taxon>
        <taxon>Eurotiales</taxon>
        <taxon>Trichocomaceae</taxon>
        <taxon>Talaromyces</taxon>
        <taxon>Talaromyces sect. Talaromyces</taxon>
    </lineage>
</organism>
<dbReference type="EMBL" id="MIKG01000018">
    <property type="protein sequence ID" value="RAO72075.1"/>
    <property type="molecule type" value="Genomic_DNA"/>
</dbReference>
<dbReference type="GO" id="GO:0019433">
    <property type="term" value="P:triglyceride catabolic process"/>
    <property type="evidence" value="ECO:0007669"/>
    <property type="project" value="TreeGrafter"/>
</dbReference>
<comment type="caution">
    <text evidence="7">The sequence shown here is derived from an EMBL/GenBank/DDBJ whole genome shotgun (WGS) entry which is preliminary data.</text>
</comment>
<evidence type="ECO:0000259" key="6">
    <source>
        <dbReference type="SMART" id="SM00906"/>
    </source>
</evidence>
<dbReference type="PROSITE" id="PS00061">
    <property type="entry name" value="ADH_SHORT"/>
    <property type="match status" value="1"/>
</dbReference>
<dbReference type="GO" id="GO:0003677">
    <property type="term" value="F:DNA binding"/>
    <property type="evidence" value="ECO:0007669"/>
    <property type="project" value="InterPro"/>
</dbReference>
<dbReference type="Gene3D" id="3.40.50.720">
    <property type="entry name" value="NAD(P)-binding Rossmann-like Domain"/>
    <property type="match status" value="1"/>
</dbReference>
<dbReference type="GO" id="GO:0004806">
    <property type="term" value="F:triacylglycerol lipase activity"/>
    <property type="evidence" value="ECO:0007669"/>
    <property type="project" value="TreeGrafter"/>
</dbReference>
<dbReference type="InterPro" id="IPR029033">
    <property type="entry name" value="His_PPase_superfam"/>
</dbReference>
<dbReference type="CDD" id="cd12148">
    <property type="entry name" value="fungal_TF_MHR"/>
    <property type="match status" value="1"/>
</dbReference>
<dbReference type="GO" id="GO:0005811">
    <property type="term" value="C:lipid droplet"/>
    <property type="evidence" value="ECO:0007669"/>
    <property type="project" value="TreeGrafter"/>
</dbReference>